<evidence type="ECO:0000313" key="4">
    <source>
        <dbReference type="Proteomes" id="UP000188946"/>
    </source>
</evidence>
<evidence type="ECO:0000313" key="1">
    <source>
        <dbReference type="EMBL" id="ONK29549.1"/>
    </source>
</evidence>
<evidence type="ECO:0000313" key="2">
    <source>
        <dbReference type="EMBL" id="ONK30833.1"/>
    </source>
</evidence>
<keyword evidence="4" id="KW-1185">Reference proteome</keyword>
<comment type="caution">
    <text evidence="1">The sequence shown here is derived from an EMBL/GenBank/DDBJ whole genome shotgun (WGS) entry which is preliminary data.</text>
</comment>
<dbReference type="Proteomes" id="UP000188600">
    <property type="component" value="Unassembled WGS sequence"/>
</dbReference>
<evidence type="ECO:0008006" key="5">
    <source>
        <dbReference type="Google" id="ProtNLM"/>
    </source>
</evidence>
<dbReference type="RefSeq" id="WP_076995387.1">
    <property type="nucleotide sequence ID" value="NZ_MSPR01000002.1"/>
</dbReference>
<name>A0AB36JT06_9STRE</name>
<reference evidence="3 4" key="1">
    <citation type="submission" date="2016-12" db="EMBL/GenBank/DDBJ databases">
        <authorList>
            <person name="Gulvik C.A."/>
        </authorList>
    </citation>
    <scope>NUCLEOTIDE SEQUENCE [LARGE SCALE GENOMIC DNA]</scope>
    <source>
        <strain evidence="2 4">12-5202</strain>
        <strain evidence="1 3">12-5291</strain>
    </source>
</reference>
<sequence length="112" mass="11767">MSIRLIVQTGQERVDTDSVLENALFSGLNEKQGWLDLALGGVTLAVGVAGGQVGYHGTKLLGGSEADAQRASLVGSILGGYAVSSVIECCRHHSPCRVVVYTVLQLVQFLIP</sequence>
<dbReference type="EMBL" id="MSPT01000001">
    <property type="protein sequence ID" value="ONK29549.1"/>
    <property type="molecule type" value="Genomic_DNA"/>
</dbReference>
<accession>A0AB36JT06</accession>
<proteinExistence type="predicted"/>
<evidence type="ECO:0000313" key="3">
    <source>
        <dbReference type="Proteomes" id="UP000188600"/>
    </source>
</evidence>
<organism evidence="1 3">
    <name type="scientific">Streptococcus azizii</name>
    <dbReference type="NCBI Taxonomy" id="1579424"/>
    <lineage>
        <taxon>Bacteria</taxon>
        <taxon>Bacillati</taxon>
        <taxon>Bacillota</taxon>
        <taxon>Bacilli</taxon>
        <taxon>Lactobacillales</taxon>
        <taxon>Streptococcaceae</taxon>
        <taxon>Streptococcus</taxon>
    </lineage>
</organism>
<protein>
    <recommendedName>
        <fullName evidence="5">Glycine zipper 2TM domain-containing protein</fullName>
    </recommendedName>
</protein>
<dbReference type="EMBL" id="MSPR01000002">
    <property type="protein sequence ID" value="ONK30833.1"/>
    <property type="molecule type" value="Genomic_DNA"/>
</dbReference>
<gene>
    <name evidence="2" type="ORF">BVE84_01870</name>
    <name evidence="1" type="ORF">BVE86_00560</name>
</gene>
<dbReference type="Proteomes" id="UP000188946">
    <property type="component" value="Unassembled WGS sequence"/>
</dbReference>
<dbReference type="AlphaFoldDB" id="A0AB36JT06"/>